<dbReference type="PANTHER" id="PTHR45653:SF10">
    <property type="entry name" value="MYOBLAST CITY, ISOFORM B"/>
    <property type="match status" value="1"/>
</dbReference>
<dbReference type="EMBL" id="BSXU01010254">
    <property type="protein sequence ID" value="GME71531.1"/>
    <property type="molecule type" value="Genomic_DNA"/>
</dbReference>
<feature type="compositionally biased region" description="Low complexity" evidence="2">
    <location>
        <begin position="170"/>
        <end position="204"/>
    </location>
</feature>
<dbReference type="GO" id="GO:0007264">
    <property type="term" value="P:small GTPase-mediated signal transduction"/>
    <property type="evidence" value="ECO:0007669"/>
    <property type="project" value="InterPro"/>
</dbReference>
<dbReference type="GO" id="GO:0005737">
    <property type="term" value="C:cytoplasm"/>
    <property type="evidence" value="ECO:0007669"/>
    <property type="project" value="TreeGrafter"/>
</dbReference>
<keyword evidence="5" id="KW-1185">Reference proteome</keyword>
<evidence type="ECO:0000313" key="5">
    <source>
        <dbReference type="Proteomes" id="UP001165063"/>
    </source>
</evidence>
<gene>
    <name evidence="4" type="ORF">Amon01_000929700</name>
</gene>
<reference evidence="4" key="1">
    <citation type="submission" date="2023-04" db="EMBL/GenBank/DDBJ databases">
        <title>Ambrosiozyma monospora NBRC 1965.</title>
        <authorList>
            <person name="Ichikawa N."/>
            <person name="Sato H."/>
            <person name="Tonouchi N."/>
        </authorList>
    </citation>
    <scope>NUCLEOTIDE SEQUENCE</scope>
    <source>
        <strain evidence="4">NBRC 1965</strain>
    </source>
</reference>
<dbReference type="InterPro" id="IPR026791">
    <property type="entry name" value="DOCK"/>
</dbReference>
<comment type="similarity">
    <text evidence="1">Belongs to the DOCK family.</text>
</comment>
<comment type="caution">
    <text evidence="4">The sequence shown here is derived from an EMBL/GenBank/DDBJ whole genome shotgun (WGS) entry which is preliminary data.</text>
</comment>
<accession>A0A9W6T044</accession>
<protein>
    <submittedName>
        <fullName evidence="4">Unnamed protein product</fullName>
    </submittedName>
</protein>
<dbReference type="Pfam" id="PF20421">
    <property type="entry name" value="DHR-2_Lobe_C"/>
    <property type="match status" value="1"/>
</dbReference>
<name>A0A9W6T044_AMBMO</name>
<feature type="domain" description="DOCKER" evidence="3">
    <location>
        <begin position="1"/>
        <end position="105"/>
    </location>
</feature>
<sequence>MTISGATHFNNLSRILAGTVDSPVNGGVGQYRVFLTGATYDDPEYEADVGYLKNCFNNLIKLLNNLLKLHQALVPANLKPQHELMMELFDKNFKAEIDDLKLDTKSVLKLDDMVEAMIASNIRTRRQQKTFLGSQYGSSADVQSSSGYSHPDSSTGNFLVTPEDNDSILGGSNNSGSVHNSIHSAGSGSKMSSAISSFSGRPGSTAGGSTAGWSATGSQYGGKRTVLNYK</sequence>
<dbReference type="GO" id="GO:0005886">
    <property type="term" value="C:plasma membrane"/>
    <property type="evidence" value="ECO:0007669"/>
    <property type="project" value="TreeGrafter"/>
</dbReference>
<proteinExistence type="inferred from homology"/>
<dbReference type="GO" id="GO:0005085">
    <property type="term" value="F:guanyl-nucleotide exchange factor activity"/>
    <property type="evidence" value="ECO:0007669"/>
    <property type="project" value="InterPro"/>
</dbReference>
<feature type="compositionally biased region" description="Polar residues" evidence="2">
    <location>
        <begin position="134"/>
        <end position="158"/>
    </location>
</feature>
<dbReference type="InterPro" id="IPR043162">
    <property type="entry name" value="DOCK_C_lobe_C"/>
</dbReference>
<dbReference type="PANTHER" id="PTHR45653">
    <property type="entry name" value="DEDICATOR OF CYTOKINESIS"/>
    <property type="match status" value="1"/>
</dbReference>
<dbReference type="OrthoDB" id="18896at2759"/>
<dbReference type="PROSITE" id="PS51651">
    <property type="entry name" value="DOCKER"/>
    <property type="match status" value="1"/>
</dbReference>
<dbReference type="InterPro" id="IPR046773">
    <property type="entry name" value="DOCKER_Lobe_C"/>
</dbReference>
<evidence type="ECO:0000259" key="3">
    <source>
        <dbReference type="PROSITE" id="PS51651"/>
    </source>
</evidence>
<dbReference type="AlphaFoldDB" id="A0A9W6T044"/>
<organism evidence="4 5">
    <name type="scientific">Ambrosiozyma monospora</name>
    <name type="common">Yeast</name>
    <name type="synonym">Endomycopsis monosporus</name>
    <dbReference type="NCBI Taxonomy" id="43982"/>
    <lineage>
        <taxon>Eukaryota</taxon>
        <taxon>Fungi</taxon>
        <taxon>Dikarya</taxon>
        <taxon>Ascomycota</taxon>
        <taxon>Saccharomycotina</taxon>
        <taxon>Pichiomycetes</taxon>
        <taxon>Pichiales</taxon>
        <taxon>Pichiaceae</taxon>
        <taxon>Ambrosiozyma</taxon>
    </lineage>
</organism>
<feature type="region of interest" description="Disordered" evidence="2">
    <location>
        <begin position="134"/>
        <end position="230"/>
    </location>
</feature>
<dbReference type="Gene3D" id="1.20.58.740">
    <property type="match status" value="1"/>
</dbReference>
<dbReference type="Proteomes" id="UP001165063">
    <property type="component" value="Unassembled WGS sequence"/>
</dbReference>
<evidence type="ECO:0000256" key="2">
    <source>
        <dbReference type="SAM" id="MobiDB-lite"/>
    </source>
</evidence>
<evidence type="ECO:0000256" key="1">
    <source>
        <dbReference type="PROSITE-ProRule" id="PRU00984"/>
    </source>
</evidence>
<dbReference type="InterPro" id="IPR027357">
    <property type="entry name" value="DOCKER_dom"/>
</dbReference>
<dbReference type="GO" id="GO:0031267">
    <property type="term" value="F:small GTPase binding"/>
    <property type="evidence" value="ECO:0007669"/>
    <property type="project" value="TreeGrafter"/>
</dbReference>
<evidence type="ECO:0000313" key="4">
    <source>
        <dbReference type="EMBL" id="GME71531.1"/>
    </source>
</evidence>